<evidence type="ECO:0000313" key="3">
    <source>
        <dbReference type="EMBL" id="KAF5471713.1"/>
    </source>
</evidence>
<proteinExistence type="inferred from homology"/>
<feature type="region of interest" description="Disordered" evidence="2">
    <location>
        <begin position="512"/>
        <end position="531"/>
    </location>
</feature>
<comment type="similarity">
    <text evidence="1">Belongs to the plant acyltransferase family.</text>
</comment>
<dbReference type="InterPro" id="IPR023213">
    <property type="entry name" value="CAT-like_dom_sf"/>
</dbReference>
<dbReference type="PANTHER" id="PTHR31642">
    <property type="entry name" value="TRICHOTHECENE 3-O-ACETYLTRANSFERASE"/>
    <property type="match status" value="1"/>
</dbReference>
<dbReference type="Gramene" id="Jr04_03420_p1">
    <property type="protein sequence ID" value="cds.Jr04_03420_p1"/>
    <property type="gene ID" value="Jr04_03420"/>
</dbReference>
<evidence type="ECO:0008006" key="5">
    <source>
        <dbReference type="Google" id="ProtNLM"/>
    </source>
</evidence>
<dbReference type="AlphaFoldDB" id="A0A833XRG7"/>
<gene>
    <name evidence="3" type="ORF">F2P56_008486</name>
</gene>
<dbReference type="Pfam" id="PF02458">
    <property type="entry name" value="Transferase"/>
    <property type="match status" value="1"/>
</dbReference>
<organism evidence="3 4">
    <name type="scientific">Juglans regia</name>
    <name type="common">English walnut</name>
    <dbReference type="NCBI Taxonomy" id="51240"/>
    <lineage>
        <taxon>Eukaryota</taxon>
        <taxon>Viridiplantae</taxon>
        <taxon>Streptophyta</taxon>
        <taxon>Embryophyta</taxon>
        <taxon>Tracheophyta</taxon>
        <taxon>Spermatophyta</taxon>
        <taxon>Magnoliopsida</taxon>
        <taxon>eudicotyledons</taxon>
        <taxon>Gunneridae</taxon>
        <taxon>Pentapetalae</taxon>
        <taxon>rosids</taxon>
        <taxon>fabids</taxon>
        <taxon>Fagales</taxon>
        <taxon>Juglandaceae</taxon>
        <taxon>Juglans</taxon>
    </lineage>
</organism>
<sequence length="531" mass="59277">TEYFQNIMVYVKSTSSIIPSKPTPGGVLRLSECDQRMQWTHIPLIFIYKATGDNNEKTKTVVETLKDSLSRVLVPYYPLAGRLHWIHGGRLEVHCNAKGAQLLEAYSEAKLDELGDFAPMKAIEDLVPKVDYGSPIEDWPLLLVQVTRFSCGGLCVATAMSHTMVDGWSAAKFFNAWAKLARGDELEENEMPFHDRTILRSLHEPLMPPRFEHIEFTKPPLRLGHTDAKEEKKKETCVAILKVTKEQVEGLRKKANAIPCQDVETVSTRPFSRYEAIASHLWRCICKARANDNSQPTRVTLVIDFRSRLKPSLPPGYFGNTVLQTVTSKCVHGDLLAKPLSYAAGKLREAIERMTDEYIRSALDFIASQKDVGALRCGLHNGAHTNPPNYLGNPNASILSWINLPFYGMDYGWGKPIYVGPALINDDDGKTYIMSSPAADGSLIIALRLQTECMNSFKEFFYEDMPWPIYMISLKETTADPSDASSVNAAQIISQVLGSRSGYLRALGHCMKPSSASSSSFRTRSNDDKTK</sequence>
<evidence type="ECO:0000256" key="1">
    <source>
        <dbReference type="ARBA" id="ARBA00009861"/>
    </source>
</evidence>
<reference evidence="3" key="1">
    <citation type="submission" date="2015-10" db="EMBL/GenBank/DDBJ databases">
        <authorList>
            <person name="Martinez-Garcia P.J."/>
            <person name="Crepeau M.W."/>
            <person name="Puiu D."/>
            <person name="Gonzalez-Ibeas D."/>
            <person name="Whalen J."/>
            <person name="Stevens K."/>
            <person name="Paul R."/>
            <person name="Butterfield T."/>
            <person name="Britton M."/>
            <person name="Reagan R."/>
            <person name="Chakraborty S."/>
            <person name="Walawage S.L."/>
            <person name="Vasquez-Gross H.A."/>
            <person name="Cardeno C."/>
            <person name="Famula R."/>
            <person name="Pratt K."/>
            <person name="Kuruganti S."/>
            <person name="Aradhya M.K."/>
            <person name="Leslie C.A."/>
            <person name="Dandekar A.M."/>
            <person name="Salzberg S.L."/>
            <person name="Wegrzyn J.L."/>
            <person name="Langley C.H."/>
            <person name="Neale D.B."/>
        </authorList>
    </citation>
    <scope>NUCLEOTIDE SEQUENCE</scope>
    <source>
        <tissue evidence="3">Leaves</tissue>
    </source>
</reference>
<dbReference type="Proteomes" id="UP000619265">
    <property type="component" value="Unassembled WGS sequence"/>
</dbReference>
<dbReference type="PANTHER" id="PTHR31642:SF289">
    <property type="entry name" value="SPERMIDINE HYDROXYCINNAMOYL TRANSFERASE"/>
    <property type="match status" value="1"/>
</dbReference>
<dbReference type="Gene3D" id="3.30.559.10">
    <property type="entry name" value="Chloramphenicol acetyltransferase-like domain"/>
    <property type="match status" value="2"/>
</dbReference>
<protein>
    <recommendedName>
        <fullName evidence="5">Spermidine hydroxycinnamoyl transferase-like</fullName>
    </recommendedName>
</protein>
<comment type="caution">
    <text evidence="3">The sequence shown here is derived from an EMBL/GenBank/DDBJ whole genome shotgun (WGS) entry which is preliminary data.</text>
</comment>
<evidence type="ECO:0000256" key="2">
    <source>
        <dbReference type="SAM" id="MobiDB-lite"/>
    </source>
</evidence>
<dbReference type="EMBL" id="LIHL02000004">
    <property type="protein sequence ID" value="KAF5471713.1"/>
    <property type="molecule type" value="Genomic_DNA"/>
</dbReference>
<accession>A0A833XRG7</accession>
<dbReference type="InterPro" id="IPR050317">
    <property type="entry name" value="Plant_Fungal_Acyltransferase"/>
</dbReference>
<evidence type="ECO:0000313" key="4">
    <source>
        <dbReference type="Proteomes" id="UP000619265"/>
    </source>
</evidence>
<reference evidence="3" key="2">
    <citation type="submission" date="2020-03" db="EMBL/GenBank/DDBJ databases">
        <title>Walnut 2.0.</title>
        <authorList>
            <person name="Marrano A."/>
            <person name="Britton M."/>
            <person name="Zimin A.V."/>
            <person name="Zaini P.A."/>
            <person name="Workman R."/>
            <person name="Puiu D."/>
            <person name="Bianco L."/>
            <person name="Allen B.J."/>
            <person name="Troggio M."/>
            <person name="Leslie C.A."/>
            <person name="Timp W."/>
            <person name="Dendekar A."/>
            <person name="Salzberg S.L."/>
            <person name="Neale D.B."/>
        </authorList>
    </citation>
    <scope>NUCLEOTIDE SEQUENCE</scope>
    <source>
        <tissue evidence="3">Leaves</tissue>
    </source>
</reference>
<name>A0A833XRG7_JUGRE</name>
<dbReference type="SUPFAM" id="SSF52777">
    <property type="entry name" value="CoA-dependent acyltransferases"/>
    <property type="match status" value="1"/>
</dbReference>
<feature type="non-terminal residue" evidence="3">
    <location>
        <position position="531"/>
    </location>
</feature>